<reference evidence="3 4" key="1">
    <citation type="submission" date="2024-04" db="EMBL/GenBank/DDBJ databases">
        <authorList>
            <person name="Rising A."/>
            <person name="Reimegard J."/>
            <person name="Sonavane S."/>
            <person name="Akerstrom W."/>
            <person name="Nylinder S."/>
            <person name="Hedman E."/>
            <person name="Kallberg Y."/>
        </authorList>
    </citation>
    <scope>NUCLEOTIDE SEQUENCE [LARGE SCALE GENOMIC DNA]</scope>
</reference>
<keyword evidence="2" id="KW-1133">Transmembrane helix</keyword>
<proteinExistence type="predicted"/>
<gene>
    <name evidence="3" type="ORF">LARSCL_LOCUS8551</name>
</gene>
<keyword evidence="4" id="KW-1185">Reference proteome</keyword>
<accession>A0AAV1ZWZ1</accession>
<comment type="caution">
    <text evidence="3">The sequence shown here is derived from an EMBL/GenBank/DDBJ whole genome shotgun (WGS) entry which is preliminary data.</text>
</comment>
<keyword evidence="2" id="KW-0472">Membrane</keyword>
<evidence type="ECO:0000256" key="2">
    <source>
        <dbReference type="SAM" id="Phobius"/>
    </source>
</evidence>
<evidence type="ECO:0000256" key="1">
    <source>
        <dbReference type="SAM" id="MobiDB-lite"/>
    </source>
</evidence>
<organism evidence="3 4">
    <name type="scientific">Larinioides sclopetarius</name>
    <dbReference type="NCBI Taxonomy" id="280406"/>
    <lineage>
        <taxon>Eukaryota</taxon>
        <taxon>Metazoa</taxon>
        <taxon>Ecdysozoa</taxon>
        <taxon>Arthropoda</taxon>
        <taxon>Chelicerata</taxon>
        <taxon>Arachnida</taxon>
        <taxon>Araneae</taxon>
        <taxon>Araneomorphae</taxon>
        <taxon>Entelegynae</taxon>
        <taxon>Araneoidea</taxon>
        <taxon>Araneidae</taxon>
        <taxon>Larinioides</taxon>
    </lineage>
</organism>
<dbReference type="Proteomes" id="UP001497382">
    <property type="component" value="Unassembled WGS sequence"/>
</dbReference>
<keyword evidence="2" id="KW-0812">Transmembrane</keyword>
<evidence type="ECO:0000313" key="4">
    <source>
        <dbReference type="Proteomes" id="UP001497382"/>
    </source>
</evidence>
<feature type="transmembrane region" description="Helical" evidence="2">
    <location>
        <begin position="77"/>
        <end position="102"/>
    </location>
</feature>
<protein>
    <recommendedName>
        <fullName evidence="5">Tetraspanin</fullName>
    </recommendedName>
</protein>
<feature type="region of interest" description="Disordered" evidence="1">
    <location>
        <begin position="159"/>
        <end position="179"/>
    </location>
</feature>
<sequence length="179" mass="19637">MALVFARPDLRVCVSERGTVCCCTDEIVWNFLMSDHRVQWAWYASSTICLIGGMLLGTVGVTMIVFGLQTTEKLEDIVWEVSLLIVGAAFLIILLGAVGCAYSRSRHIISSREQSIIKCIAFHSGMAELPDGTGVPPCCSNSEAVKIWTTINPHSRMAWNSDIPGQLEEDKDEEKPTSA</sequence>
<feature type="transmembrane region" description="Helical" evidence="2">
    <location>
        <begin position="40"/>
        <end position="65"/>
    </location>
</feature>
<evidence type="ECO:0008006" key="5">
    <source>
        <dbReference type="Google" id="ProtNLM"/>
    </source>
</evidence>
<name>A0AAV1ZWZ1_9ARAC</name>
<dbReference type="AlphaFoldDB" id="A0AAV1ZWZ1"/>
<dbReference type="EMBL" id="CAXIEN010000092">
    <property type="protein sequence ID" value="CAL1276292.1"/>
    <property type="molecule type" value="Genomic_DNA"/>
</dbReference>
<evidence type="ECO:0000313" key="3">
    <source>
        <dbReference type="EMBL" id="CAL1276292.1"/>
    </source>
</evidence>